<sequence length="172" mass="19126">MASNLKYIFPFLIPLLLLVNIYSVDSYPTNVNPNNLSNEEIMQISSPTIRRVVRRIGTVPTNYTSPNWVRPTPATMPPKRDFVSIPKTNLVGPSPMTPKSTTPTLQAQPKRDFVSPPPVQIVTPSPTTPKTTTTVKPIQAKSKYFNPRNSTPKPIQSAIKDFVANEARQSKL</sequence>
<gene>
    <name evidence="4" type="primary">LOC108561469</name>
</gene>
<evidence type="ECO:0000313" key="4">
    <source>
        <dbReference type="RefSeq" id="XP_017774904.1"/>
    </source>
</evidence>
<feature type="signal peptide" evidence="2">
    <location>
        <begin position="1"/>
        <end position="26"/>
    </location>
</feature>
<dbReference type="Proteomes" id="UP000695000">
    <property type="component" value="Unplaced"/>
</dbReference>
<feature type="region of interest" description="Disordered" evidence="1">
    <location>
        <begin position="89"/>
        <end position="156"/>
    </location>
</feature>
<organism evidence="3 4">
    <name type="scientific">Nicrophorus vespilloides</name>
    <name type="common">Boreal carrion beetle</name>
    <dbReference type="NCBI Taxonomy" id="110193"/>
    <lineage>
        <taxon>Eukaryota</taxon>
        <taxon>Metazoa</taxon>
        <taxon>Ecdysozoa</taxon>
        <taxon>Arthropoda</taxon>
        <taxon>Hexapoda</taxon>
        <taxon>Insecta</taxon>
        <taxon>Pterygota</taxon>
        <taxon>Neoptera</taxon>
        <taxon>Endopterygota</taxon>
        <taxon>Coleoptera</taxon>
        <taxon>Polyphaga</taxon>
        <taxon>Staphyliniformia</taxon>
        <taxon>Silphidae</taxon>
        <taxon>Nicrophorinae</taxon>
        <taxon>Nicrophorus</taxon>
    </lineage>
</organism>
<feature type="compositionally biased region" description="Low complexity" evidence="1">
    <location>
        <begin position="93"/>
        <end position="104"/>
    </location>
</feature>
<reference evidence="4" key="1">
    <citation type="submission" date="2025-08" db="UniProtKB">
        <authorList>
            <consortium name="RefSeq"/>
        </authorList>
    </citation>
    <scope>IDENTIFICATION</scope>
    <source>
        <tissue evidence="4">Whole Larva</tissue>
    </source>
</reference>
<proteinExistence type="predicted"/>
<feature type="compositionally biased region" description="Low complexity" evidence="1">
    <location>
        <begin position="122"/>
        <end position="137"/>
    </location>
</feature>
<evidence type="ECO:0000256" key="2">
    <source>
        <dbReference type="SAM" id="SignalP"/>
    </source>
</evidence>
<evidence type="ECO:0000313" key="3">
    <source>
        <dbReference type="Proteomes" id="UP000695000"/>
    </source>
</evidence>
<protein>
    <submittedName>
        <fullName evidence="4">Platelet glycoprotein Ib alpha chain-like isoform X4</fullName>
    </submittedName>
</protein>
<dbReference type="RefSeq" id="XP_017774904.1">
    <property type="nucleotide sequence ID" value="XM_017919415.1"/>
</dbReference>
<dbReference type="GeneID" id="108561469"/>
<evidence type="ECO:0000256" key="1">
    <source>
        <dbReference type="SAM" id="MobiDB-lite"/>
    </source>
</evidence>
<feature type="chain" id="PRO_5045904725" evidence="2">
    <location>
        <begin position="27"/>
        <end position="172"/>
    </location>
</feature>
<name>A0ABM1MK04_NICVS</name>
<accession>A0ABM1MK04</accession>
<keyword evidence="2" id="KW-0732">Signal</keyword>
<keyword evidence="3" id="KW-1185">Reference proteome</keyword>